<dbReference type="InterPro" id="IPR007528">
    <property type="entry name" value="RINT1_Tip20"/>
</dbReference>
<evidence type="ECO:0000313" key="2">
    <source>
        <dbReference type="Proteomes" id="UP001634393"/>
    </source>
</evidence>
<name>A0ABD3S4K9_9LAMI</name>
<sequence length="530" mass="61310">MHRDLKLQYSESFLALCGLQELQRQRKSRQLEGHYKDVSLHQPLWAIEELVNPISITSQRHFSKWIENPEYIFALVYKITREYVDSMDDLLQPLVDEAMLSGYSCREEWISAMVSSLSTYLAKEIFPTYVGQLDEESDTEIQSQARISWLHLVDLMIAFDKRVKSLASHSGMLLPLEEDENMQKMSSMTVFCDRPDWLDIWAEIELTETLHKLKSQIEDEKSWVNESQEENKSPLISSAVLRVLSSVVDRCRSLPNISLRGRFVKLAGLPIIRKFLDYLLQRCQEAEGLTALTEDNALTKVAKSINAASYFESVLNEWSEDVFFLEMGSNQSSQVPSDAPENGLFYEEIKRLDEFKTEWIEKLSTVVLRGFDSHCRDYIKNKKQWLDKSEEESTLSISFIAAIDYLQRKMSVLEEGLNKMDFSKVWRSLAAGIDKFLFNSILIGNMKFSERGVEKLWNDITVLFGAFGGWCLRPEGFFPKVNEGLKLLKMADKNLKNTLIVEEIWLKENGIRHLSAAEVEKIVKNRVFIR</sequence>
<proteinExistence type="predicted"/>
<dbReference type="PROSITE" id="PS51386">
    <property type="entry name" value="RINT1_TIP20"/>
    <property type="match status" value="1"/>
</dbReference>
<accession>A0ABD3S4K9</accession>
<reference evidence="1 2" key="1">
    <citation type="submission" date="2024-12" db="EMBL/GenBank/DDBJ databases">
        <title>The unique morphological basis and parallel evolutionary history of personate flowers in Penstemon.</title>
        <authorList>
            <person name="Depatie T.H."/>
            <person name="Wessinger C.A."/>
        </authorList>
    </citation>
    <scope>NUCLEOTIDE SEQUENCE [LARGE SCALE GENOMIC DNA]</scope>
    <source>
        <strain evidence="1">WTNN_2</strain>
        <tissue evidence="1">Leaf</tissue>
    </source>
</reference>
<dbReference type="Proteomes" id="UP001634393">
    <property type="component" value="Unassembled WGS sequence"/>
</dbReference>
<keyword evidence="2" id="KW-1185">Reference proteome</keyword>
<dbReference type="InterPro" id="IPR042044">
    <property type="entry name" value="EXOC6PINT-1/Sec15/Tip20_C_dom2"/>
</dbReference>
<dbReference type="Gene3D" id="1.20.58.670">
    <property type="entry name" value="Dsl1p vesicle tethering complex, Tip20p subunit, domain D"/>
    <property type="match status" value="1"/>
</dbReference>
<dbReference type="Pfam" id="PF04437">
    <property type="entry name" value="RINT1_TIP1"/>
    <property type="match status" value="1"/>
</dbReference>
<organism evidence="1 2">
    <name type="scientific">Penstemon smallii</name>
    <dbReference type="NCBI Taxonomy" id="265156"/>
    <lineage>
        <taxon>Eukaryota</taxon>
        <taxon>Viridiplantae</taxon>
        <taxon>Streptophyta</taxon>
        <taxon>Embryophyta</taxon>
        <taxon>Tracheophyta</taxon>
        <taxon>Spermatophyta</taxon>
        <taxon>Magnoliopsida</taxon>
        <taxon>eudicotyledons</taxon>
        <taxon>Gunneridae</taxon>
        <taxon>Pentapetalae</taxon>
        <taxon>asterids</taxon>
        <taxon>lamiids</taxon>
        <taxon>Lamiales</taxon>
        <taxon>Plantaginaceae</taxon>
        <taxon>Cheloneae</taxon>
        <taxon>Penstemon</taxon>
    </lineage>
</organism>
<gene>
    <name evidence="1" type="ORF">ACJIZ3_005345</name>
</gene>
<evidence type="ECO:0000313" key="1">
    <source>
        <dbReference type="EMBL" id="KAL3819440.1"/>
    </source>
</evidence>
<protein>
    <submittedName>
        <fullName evidence="1">Uncharacterized protein</fullName>
    </submittedName>
</protein>
<dbReference type="AlphaFoldDB" id="A0ABD3S4K9"/>
<dbReference type="PANTHER" id="PTHR13520">
    <property type="entry name" value="RAD50-INTERACTING PROTEIN 1 RINT-1"/>
    <property type="match status" value="1"/>
</dbReference>
<dbReference type="EMBL" id="JBJXBP010000007">
    <property type="protein sequence ID" value="KAL3819440.1"/>
    <property type="molecule type" value="Genomic_DNA"/>
</dbReference>
<comment type="caution">
    <text evidence="1">The sequence shown here is derived from an EMBL/GenBank/DDBJ whole genome shotgun (WGS) entry which is preliminary data.</text>
</comment>
<dbReference type="PANTHER" id="PTHR13520:SF1">
    <property type="entry name" value="RINT1-LIKE PROTEIN MAG2"/>
    <property type="match status" value="1"/>
</dbReference>